<proteinExistence type="predicted"/>
<dbReference type="PANTHER" id="PTHR36837:SF5">
    <property type="entry name" value="POLY-3-HYDROXYBUTYRATE SYNTHASE"/>
    <property type="match status" value="1"/>
</dbReference>
<evidence type="ECO:0000259" key="5">
    <source>
        <dbReference type="Pfam" id="PF12551"/>
    </source>
</evidence>
<keyword evidence="1" id="KW-0808">Transferase</keyword>
<dbReference type="InterPro" id="IPR022211">
    <property type="entry name" value="PHBC_N"/>
</dbReference>
<dbReference type="PANTHER" id="PTHR36837">
    <property type="entry name" value="POLY(3-HYDROXYALKANOATE) POLYMERASE SUBUNIT PHAC"/>
    <property type="match status" value="1"/>
</dbReference>
<dbReference type="Pfam" id="PF12551">
    <property type="entry name" value="PHBC_N"/>
    <property type="match status" value="1"/>
</dbReference>
<feature type="compositionally biased region" description="Basic and acidic residues" evidence="3">
    <location>
        <begin position="42"/>
        <end position="60"/>
    </location>
</feature>
<dbReference type="Pfam" id="PF07167">
    <property type="entry name" value="PhaC_N"/>
    <property type="match status" value="1"/>
</dbReference>
<accession>A0A1H8VWP3</accession>
<evidence type="ECO:0000256" key="1">
    <source>
        <dbReference type="ARBA" id="ARBA00022679"/>
    </source>
</evidence>
<dbReference type="GO" id="GO:0016746">
    <property type="term" value="F:acyltransferase activity"/>
    <property type="evidence" value="ECO:0007669"/>
    <property type="project" value="UniProtKB-KW"/>
</dbReference>
<evidence type="ECO:0000259" key="4">
    <source>
        <dbReference type="Pfam" id="PF07167"/>
    </source>
</evidence>
<evidence type="ECO:0000256" key="2">
    <source>
        <dbReference type="ARBA" id="ARBA00023315"/>
    </source>
</evidence>
<dbReference type="OrthoDB" id="7208816at2"/>
<sequence length="635" mass="71456">MPDTRTRTRPTAKQKQASADSVSPDPQETTDDEPETPDEQAEERGELAPEPPEIVHHSPFELPDRYSTRSLDRAANAHLARFTLGVTPYGMASTFFTWGVHLMGAPGKQVQLAEKAARKAMRFGVYMTQLARDPNTPGCIEPLPHDHRFDHEGWQRWPYNLIHQSFLLTQQWWYNAACDIDGVTKHDEHVVSFVTRQMLDMVSPSNFIATNPEITQATLDEGGGNLVRGMQNFLEDWERAVSGKPSVGTEDFVPGRDVAATPGKVVFRNHLLELIQYAPQTDKVKAEPILIVPAWIMKYYILDLSPHNSLVKYLVEQGYTVFMVSWRNPTAEDRDMGMAEYFDAIEEAFGAVGAIVPKQKVHAMGYCLGGTLIAAKAAQMARDGQDRLASLTLLATQVDFSEPGELQLFISESEVTFLENMMWDQGYLDTKQMAGAFQLLRSADLIWSRYTHDYLMGERQDMFDLMAWNDDATRLPYRMHSEYLRKLYLGNELAQGQYQIGDKPVTLDAIEVPLFCVSTTSDHIAPWHSVYKLHLLTEPSLTFVLTSGGHNAGIVSEPGHKGRTFHIHTTGKDDSYIPPETWETVATPREGSWWPALVDWLNERSSGKTAPPKMGTGKGKYRPLEDAPGTYVFQK</sequence>
<feature type="region of interest" description="Disordered" evidence="3">
    <location>
        <begin position="1"/>
        <end position="60"/>
    </location>
</feature>
<dbReference type="InterPro" id="IPR051321">
    <property type="entry name" value="PHA/PHB_synthase"/>
</dbReference>
<protein>
    <submittedName>
        <fullName evidence="6">Polyhydroxyalkanoate synthase</fullName>
    </submittedName>
</protein>
<keyword evidence="2" id="KW-0012">Acyltransferase</keyword>
<name>A0A1H8VWP3_9RHOB</name>
<dbReference type="SUPFAM" id="SSF53474">
    <property type="entry name" value="alpha/beta-Hydrolases"/>
    <property type="match status" value="1"/>
</dbReference>
<dbReference type="InterPro" id="IPR029058">
    <property type="entry name" value="AB_hydrolase_fold"/>
</dbReference>
<dbReference type="STRING" id="569882.SAMN04490248_13611"/>
<gene>
    <name evidence="6" type="ORF">SAMN04490248_13611</name>
</gene>
<dbReference type="Gene3D" id="3.40.50.1820">
    <property type="entry name" value="alpha/beta hydrolase"/>
    <property type="match status" value="1"/>
</dbReference>
<dbReference type="AlphaFoldDB" id="A0A1H8VWP3"/>
<dbReference type="InterPro" id="IPR010941">
    <property type="entry name" value="PhaC_N"/>
</dbReference>
<evidence type="ECO:0000313" key="7">
    <source>
        <dbReference type="Proteomes" id="UP000198893"/>
    </source>
</evidence>
<feature type="domain" description="Poly-beta-hydroxybutyrate polymerase N-terminal" evidence="4">
    <location>
        <begin position="146"/>
        <end position="314"/>
    </location>
</feature>
<evidence type="ECO:0000256" key="3">
    <source>
        <dbReference type="SAM" id="MobiDB-lite"/>
    </source>
</evidence>
<keyword evidence="7" id="KW-1185">Reference proteome</keyword>
<reference evidence="6 7" key="1">
    <citation type="submission" date="2016-10" db="EMBL/GenBank/DDBJ databases">
        <authorList>
            <person name="de Groot N.N."/>
        </authorList>
    </citation>
    <scope>NUCLEOTIDE SEQUENCE [LARGE SCALE GENOMIC DNA]</scope>
    <source>
        <strain evidence="6 7">DSM 27842</strain>
    </source>
</reference>
<dbReference type="GO" id="GO:0042619">
    <property type="term" value="P:poly-hydroxybutyrate biosynthetic process"/>
    <property type="evidence" value="ECO:0007669"/>
    <property type="project" value="InterPro"/>
</dbReference>
<organism evidence="6 7">
    <name type="scientific">Salinihabitans flavidus</name>
    <dbReference type="NCBI Taxonomy" id="569882"/>
    <lineage>
        <taxon>Bacteria</taxon>
        <taxon>Pseudomonadati</taxon>
        <taxon>Pseudomonadota</taxon>
        <taxon>Alphaproteobacteria</taxon>
        <taxon>Rhodobacterales</taxon>
        <taxon>Roseobacteraceae</taxon>
        <taxon>Salinihabitans</taxon>
    </lineage>
</organism>
<dbReference type="EMBL" id="FODS01000036">
    <property type="protein sequence ID" value="SEP19801.1"/>
    <property type="molecule type" value="Genomic_DNA"/>
</dbReference>
<dbReference type="Proteomes" id="UP000198893">
    <property type="component" value="Unassembled WGS sequence"/>
</dbReference>
<feature type="domain" description="Poly-beta-hydroxybutyrate polymerase N-terminal" evidence="5">
    <location>
        <begin position="68"/>
        <end position="108"/>
    </location>
</feature>
<feature type="compositionally biased region" description="Acidic residues" evidence="3">
    <location>
        <begin position="28"/>
        <end position="41"/>
    </location>
</feature>
<dbReference type="RefSeq" id="WP_093120487.1">
    <property type="nucleotide sequence ID" value="NZ_FODS01000036.1"/>
</dbReference>
<feature type="region of interest" description="Disordered" evidence="3">
    <location>
        <begin position="604"/>
        <end position="635"/>
    </location>
</feature>
<evidence type="ECO:0000313" key="6">
    <source>
        <dbReference type="EMBL" id="SEP19801.1"/>
    </source>
</evidence>